<comment type="caution">
    <text evidence="1">The sequence shown here is derived from an EMBL/GenBank/DDBJ whole genome shotgun (WGS) entry which is preliminary data.</text>
</comment>
<reference evidence="1" key="1">
    <citation type="journal article" date="2022" name="bioRxiv">
        <title>Population genetic analysis of Ophidiomyces ophidiicola, the causative agent of snake fungal disease, indicates recent introductions to the USA.</title>
        <authorList>
            <person name="Ladner J.T."/>
            <person name="Palmer J.M."/>
            <person name="Ettinger C.L."/>
            <person name="Stajich J.E."/>
            <person name="Farrell T.M."/>
            <person name="Glorioso B.M."/>
            <person name="Lawson B."/>
            <person name="Price S.J."/>
            <person name="Stengle A.G."/>
            <person name="Grear D.A."/>
            <person name="Lorch J.M."/>
        </authorList>
    </citation>
    <scope>NUCLEOTIDE SEQUENCE</scope>
    <source>
        <strain evidence="1">NWHC 24266-5</strain>
    </source>
</reference>
<gene>
    <name evidence="1" type="ORF">LOY88_004914</name>
</gene>
<accession>A0ACB8UT33</accession>
<protein>
    <submittedName>
        <fullName evidence="1">Uncharacterized protein</fullName>
    </submittedName>
</protein>
<proteinExistence type="predicted"/>
<organism evidence="1">
    <name type="scientific">Ophidiomyces ophidiicola</name>
    <dbReference type="NCBI Taxonomy" id="1387563"/>
    <lineage>
        <taxon>Eukaryota</taxon>
        <taxon>Fungi</taxon>
        <taxon>Dikarya</taxon>
        <taxon>Ascomycota</taxon>
        <taxon>Pezizomycotina</taxon>
        <taxon>Eurotiomycetes</taxon>
        <taxon>Eurotiomycetidae</taxon>
        <taxon>Onygenales</taxon>
        <taxon>Onygenaceae</taxon>
        <taxon>Ophidiomyces</taxon>
    </lineage>
</organism>
<name>A0ACB8UT33_9EURO</name>
<dbReference type="EMBL" id="JALBCA010000080">
    <property type="protein sequence ID" value="KAI2384021.1"/>
    <property type="molecule type" value="Genomic_DNA"/>
</dbReference>
<evidence type="ECO:0000313" key="1">
    <source>
        <dbReference type="EMBL" id="KAI2384021.1"/>
    </source>
</evidence>
<sequence>MGPDLSYPRSVLDDFGKYFSQLSEVANASLRPLTPDSGHASPTPGSTISQTGLLQDLGNMDVKDIGTVVELVKNAAGGGLVDDKSYIMERLIQLASSLPSTSRNAMTLTNTLLTQLWNDLNHPPLSYMGRQFIYRQADGSYNNVYWPQIGKAGSNYARSVQPKLIQPVSRPDPGLLFDGLLARQEFREHPTKISSMLFYLAALIIHDLFRTDPKDHSRNLTSSYLDLSPLYGCNQEEQNSVRTFKDGKLKPDCFSERRIFGFPPGVGVLLVMFSRFHNQVVQKLAAINENGRFQKPSEDNQEAYAKYDNDLFQTGRLITCGLYINIILKDYVRTILNINRTGSDWSLDPRSNIKEFLSHKPVSEAGGNMVSVEFNLVYRWHSCLSDRDDRWMQDMFRDVFEGADASKASMSEFLRAVSKLESKLPSDPQQRTFGNLQRLPNGAFNDDDLVKILADSIEDCAGSFGGRHVPKSLKAVEILGILQARSWNLSSLNEFRKYFNLAPHKTFEDINSDPEIADQLRHFYGHPDNVELYPGIVVEEGKAALAPGSGLCASFTISRAILSDAVALVRGDRFYTVDYTPQNLTNWGYTEANYDIAVNNGHLFHKLILRAFPSHFKSNSVYAHFPLVVPSENKKILTDLGHADKYSWDKPGAIPHPTMIFSHKACASILNNKVDFKVTWGEKIKFLMRRNEIPYGTNFMLSGDEPVNESSRKMMKSALYIENWHDQIRNFYERITLKLLHSKSHRIGEVSQVDIVRDVANLAQVHFCANVFLFPLKTEQAPHGIYTEYELYAILALVFTCIFYDADPVQSLKLREFSREATQKLGQFVMLNTQVIAKTGFIGGIIDRLHGNEALADYGIHMIQRLLESKMPIDEIVWTNILPTAGGMVANQAQLFSQCLDYYLSKEGSEHLPEIRRLAHLNTKEADDLLMRYFLEGARMRSTVALYRDVATDLTIQDNAKELKLRTGERVVCNLISASKDPEVFPEPGKVDLTRDLSTYIHLGAGPHECLGAGMSKIALTTMLKVVGKLENLRRAPGPQGELKKIAAPGGITVYMSEDDSRFSPFPTTMKVLWDGELPPLSYE</sequence>